<dbReference type="InterPro" id="IPR036412">
    <property type="entry name" value="HAD-like_sf"/>
</dbReference>
<dbReference type="SFLD" id="SFLDS00003">
    <property type="entry name" value="Haloacid_Dehalogenase"/>
    <property type="match status" value="1"/>
</dbReference>
<dbReference type="PANTHER" id="PTHR43481:SF4">
    <property type="entry name" value="GLYCEROL-1-PHOSPHATE PHOSPHOHYDROLASE 1-RELATED"/>
    <property type="match status" value="1"/>
</dbReference>
<protein>
    <submittedName>
        <fullName evidence="1">HAD-IA family hydrolase</fullName>
    </submittedName>
</protein>
<dbReference type="Gene3D" id="3.40.50.1000">
    <property type="entry name" value="HAD superfamily/HAD-like"/>
    <property type="match status" value="1"/>
</dbReference>
<dbReference type="SUPFAM" id="SSF56784">
    <property type="entry name" value="HAD-like"/>
    <property type="match status" value="1"/>
</dbReference>
<dbReference type="Proteomes" id="UP000571701">
    <property type="component" value="Unassembled WGS sequence"/>
</dbReference>
<dbReference type="NCBIfam" id="TIGR01549">
    <property type="entry name" value="HAD-SF-IA-v1"/>
    <property type="match status" value="1"/>
</dbReference>
<dbReference type="PANTHER" id="PTHR43481">
    <property type="entry name" value="FRUCTOSE-1-PHOSPHATE PHOSPHATASE"/>
    <property type="match status" value="1"/>
</dbReference>
<dbReference type="SFLD" id="SFLDG01129">
    <property type="entry name" value="C1.5:_HAD__Beta-PGM__Phosphata"/>
    <property type="match status" value="1"/>
</dbReference>
<evidence type="ECO:0000313" key="1">
    <source>
        <dbReference type="EMBL" id="MBA5760952.1"/>
    </source>
</evidence>
<organism evidence="1 2">
    <name type="scientific">Vibrio marinisediminis</name>
    <dbReference type="NCBI Taxonomy" id="2758441"/>
    <lineage>
        <taxon>Bacteria</taxon>
        <taxon>Pseudomonadati</taxon>
        <taxon>Pseudomonadota</taxon>
        <taxon>Gammaproteobacteria</taxon>
        <taxon>Vibrionales</taxon>
        <taxon>Vibrionaceae</taxon>
        <taxon>Vibrio</taxon>
    </lineage>
</organism>
<sequence length="210" mass="22889">MKNYAKFIFDMDGTLVDSKDAVEKAWSLWATEHNIDVAHILAISHGRPADEVIKELMPHLNIKQEVAKLEAIELSNVDSVKPVRGAIAFLSELQEHDWGIFTSAPRALAVERLKAASIPIPQILVTVEDVQKGKPDPEGYILAAQKLGKLPEQCLVFEDALAGIHSALAAGCDVINITAVAPEQPLVTDVISVKDYFGVSVYLDNNLISI</sequence>
<keyword evidence="2" id="KW-1185">Reference proteome</keyword>
<dbReference type="RefSeq" id="WP_182105732.1">
    <property type="nucleotide sequence ID" value="NZ_JACFYF010000001.1"/>
</dbReference>
<dbReference type="InterPro" id="IPR006439">
    <property type="entry name" value="HAD-SF_hydro_IA"/>
</dbReference>
<dbReference type="InterPro" id="IPR051806">
    <property type="entry name" value="HAD-like_SPP"/>
</dbReference>
<dbReference type="GO" id="GO:0050308">
    <property type="term" value="F:sugar-phosphatase activity"/>
    <property type="evidence" value="ECO:0007669"/>
    <property type="project" value="TreeGrafter"/>
</dbReference>
<comment type="caution">
    <text evidence="1">The sequence shown here is derived from an EMBL/GenBank/DDBJ whole genome shotgun (WGS) entry which is preliminary data.</text>
</comment>
<evidence type="ECO:0000313" key="2">
    <source>
        <dbReference type="Proteomes" id="UP000571701"/>
    </source>
</evidence>
<dbReference type="Gene3D" id="1.10.150.240">
    <property type="entry name" value="Putative phosphatase, domain 2"/>
    <property type="match status" value="1"/>
</dbReference>
<dbReference type="InterPro" id="IPR023198">
    <property type="entry name" value="PGP-like_dom2"/>
</dbReference>
<name>A0A7W2FMQ7_9VIBR</name>
<dbReference type="InterPro" id="IPR023214">
    <property type="entry name" value="HAD_sf"/>
</dbReference>
<dbReference type="NCBIfam" id="TIGR01509">
    <property type="entry name" value="HAD-SF-IA-v3"/>
    <property type="match status" value="1"/>
</dbReference>
<dbReference type="AlphaFoldDB" id="A0A7W2FMQ7"/>
<keyword evidence="1" id="KW-0378">Hydrolase</keyword>
<accession>A0A7W2FMQ7</accession>
<dbReference type="InterPro" id="IPR041492">
    <property type="entry name" value="HAD_2"/>
</dbReference>
<gene>
    <name evidence="1" type="ORF">H2O73_01255</name>
</gene>
<dbReference type="EMBL" id="JACFYF010000001">
    <property type="protein sequence ID" value="MBA5760952.1"/>
    <property type="molecule type" value="Genomic_DNA"/>
</dbReference>
<dbReference type="Pfam" id="PF13419">
    <property type="entry name" value="HAD_2"/>
    <property type="match status" value="1"/>
</dbReference>
<reference evidence="1 2" key="1">
    <citation type="submission" date="2020-07" db="EMBL/GenBank/DDBJ databases">
        <title>Vibrio marinisediminis sp. nov., isolated from marine sediment.</title>
        <authorList>
            <person name="Ji X."/>
        </authorList>
    </citation>
    <scope>NUCLEOTIDE SEQUENCE [LARGE SCALE GENOMIC DNA]</scope>
    <source>
        <strain evidence="1 2">404</strain>
    </source>
</reference>
<proteinExistence type="predicted"/>